<dbReference type="Gene3D" id="2.60.40.1080">
    <property type="match status" value="1"/>
</dbReference>
<gene>
    <name evidence="2" type="ORF">BST86_01050</name>
</gene>
<reference evidence="2 3" key="1">
    <citation type="submission" date="2016-11" db="EMBL/GenBank/DDBJ databases">
        <title>Trade-off between light-utilization and light-protection in marine flavobacteria.</title>
        <authorList>
            <person name="Kumagai Y."/>
        </authorList>
    </citation>
    <scope>NUCLEOTIDE SEQUENCE [LARGE SCALE GENOMIC DNA]</scope>
    <source>
        <strain evidence="2 3">JCM 17109</strain>
    </source>
</reference>
<dbReference type="SUPFAM" id="SSF49785">
    <property type="entry name" value="Galactose-binding domain-like"/>
    <property type="match status" value="1"/>
</dbReference>
<dbReference type="PROSITE" id="PS51257">
    <property type="entry name" value="PROKAR_LIPOPROTEIN"/>
    <property type="match status" value="1"/>
</dbReference>
<keyword evidence="3" id="KW-1185">Reference proteome</keyword>
<proteinExistence type="predicted"/>
<sequence length="482" mass="52108">MKKRYNIIWKSLALLGVAAAVLIGCEREISDDAVEALFSDNPDVFIDSFSSGLEYLPFGGSKQDAFTVDTETVFEGSASMRFDVPNVGDPDGAFAGAIFPDLNGGRNLTKYDALTFYAKATTAGTINEIGFGQDFGEARYLVTRLNLRLTTNWRKYVIPIPDPSVLTQESGLLWYSEGPEDGDGYTFWLDNVQFEKLGTVAQPRPSILNGQDLAQQSFISSSLTIDGLGQTFNTANGQDVTVIPAPAYFDFRSSDPSVAAVDEQGRVTVVSAGTAIITASLNGVDATGSLNIESVGAFPHAPVPTRPASNVTSLFSDAYENVPVRHYNGFFAPFQTTQGGAGSDPNNVDIQAPFADGSLDNIINYTQLNFVSIGMYETVPNVDVSSRTTFHVDINVRETVNNGDFIRIELETGTGSGQVSGSSFTISAAMLRNVDDDGWASIDIPLSSFSGFNNRSRLGQVFFISDNTISNIWVDNVYFYNQ</sequence>
<dbReference type="InterPro" id="IPR003343">
    <property type="entry name" value="Big_2"/>
</dbReference>
<organism evidence="2 3">
    <name type="scientific">Nonlabens agnitus</name>
    <dbReference type="NCBI Taxonomy" id="870484"/>
    <lineage>
        <taxon>Bacteria</taxon>
        <taxon>Pseudomonadati</taxon>
        <taxon>Bacteroidota</taxon>
        <taxon>Flavobacteriia</taxon>
        <taxon>Flavobacteriales</taxon>
        <taxon>Flavobacteriaceae</taxon>
        <taxon>Nonlabens</taxon>
    </lineage>
</organism>
<dbReference type="SUPFAM" id="SSF49373">
    <property type="entry name" value="Invasin/intimin cell-adhesion fragments"/>
    <property type="match status" value="1"/>
</dbReference>
<evidence type="ECO:0000313" key="2">
    <source>
        <dbReference type="EMBL" id="PRP65778.1"/>
    </source>
</evidence>
<evidence type="ECO:0000259" key="1">
    <source>
        <dbReference type="Pfam" id="PF02368"/>
    </source>
</evidence>
<dbReference type="AlphaFoldDB" id="A0A2S9WQP3"/>
<dbReference type="Pfam" id="PF02368">
    <property type="entry name" value="Big_2"/>
    <property type="match status" value="1"/>
</dbReference>
<protein>
    <recommendedName>
        <fullName evidence="1">BIG2 domain-containing protein</fullName>
    </recommendedName>
</protein>
<feature type="domain" description="BIG2" evidence="1">
    <location>
        <begin position="240"/>
        <end position="282"/>
    </location>
</feature>
<evidence type="ECO:0000313" key="3">
    <source>
        <dbReference type="Proteomes" id="UP000239532"/>
    </source>
</evidence>
<dbReference type="EMBL" id="MQUC01000003">
    <property type="protein sequence ID" value="PRP65778.1"/>
    <property type="molecule type" value="Genomic_DNA"/>
</dbReference>
<dbReference type="OrthoDB" id="5381604at2"/>
<dbReference type="InterPro" id="IPR008979">
    <property type="entry name" value="Galactose-bd-like_sf"/>
</dbReference>
<accession>A0A2S9WQP3</accession>
<dbReference type="Proteomes" id="UP000239532">
    <property type="component" value="Unassembled WGS sequence"/>
</dbReference>
<comment type="caution">
    <text evidence="2">The sequence shown here is derived from an EMBL/GenBank/DDBJ whole genome shotgun (WGS) entry which is preliminary data.</text>
</comment>
<name>A0A2S9WQP3_9FLAO</name>
<dbReference type="InterPro" id="IPR008964">
    <property type="entry name" value="Invasin/intimin_cell_adhesion"/>
</dbReference>
<dbReference type="Gene3D" id="2.60.120.430">
    <property type="entry name" value="Galactose-binding lectin"/>
    <property type="match status" value="2"/>
</dbReference>